<dbReference type="PANTHER" id="PTHR43420:SF47">
    <property type="entry name" value="N-ACETYLTRANSFERASE DOMAIN-CONTAINING PROTEIN"/>
    <property type="match status" value="1"/>
</dbReference>
<dbReference type="InterPro" id="IPR000182">
    <property type="entry name" value="GNAT_dom"/>
</dbReference>
<evidence type="ECO:0000259" key="4">
    <source>
        <dbReference type="PROSITE" id="PS51186"/>
    </source>
</evidence>
<dbReference type="SUPFAM" id="SSF55729">
    <property type="entry name" value="Acyl-CoA N-acyltransferases (Nat)"/>
    <property type="match status" value="1"/>
</dbReference>
<dbReference type="Proteomes" id="UP001153069">
    <property type="component" value="Unassembled WGS sequence"/>
</dbReference>
<dbReference type="InterPro" id="IPR016181">
    <property type="entry name" value="Acyl_CoA_acyltransferase"/>
</dbReference>
<dbReference type="OrthoDB" id="47633at2759"/>
<proteinExistence type="predicted"/>
<keyword evidence="2" id="KW-0012">Acyltransferase</keyword>
<dbReference type="CDD" id="cd04301">
    <property type="entry name" value="NAT_SF"/>
    <property type="match status" value="1"/>
</dbReference>
<dbReference type="AlphaFoldDB" id="A0A9N8DKK9"/>
<accession>A0A9N8DKK9</accession>
<evidence type="ECO:0000313" key="6">
    <source>
        <dbReference type="Proteomes" id="UP001153069"/>
    </source>
</evidence>
<dbReference type="Pfam" id="PF00583">
    <property type="entry name" value="Acetyltransf_1"/>
    <property type="match status" value="1"/>
</dbReference>
<protein>
    <recommendedName>
        <fullName evidence="4">N-acetyltransferase domain-containing protein</fullName>
    </recommendedName>
</protein>
<keyword evidence="1" id="KW-0808">Transferase</keyword>
<dbReference type="PROSITE" id="PS51186">
    <property type="entry name" value="GNAT"/>
    <property type="match status" value="1"/>
</dbReference>
<feature type="domain" description="N-acetyltransferase" evidence="4">
    <location>
        <begin position="216"/>
        <end position="309"/>
    </location>
</feature>
<dbReference type="GO" id="GO:0016747">
    <property type="term" value="F:acyltransferase activity, transferring groups other than amino-acyl groups"/>
    <property type="evidence" value="ECO:0007669"/>
    <property type="project" value="InterPro"/>
</dbReference>
<name>A0A9N8DKK9_9STRA</name>
<organism evidence="5 6">
    <name type="scientific">Seminavis robusta</name>
    <dbReference type="NCBI Taxonomy" id="568900"/>
    <lineage>
        <taxon>Eukaryota</taxon>
        <taxon>Sar</taxon>
        <taxon>Stramenopiles</taxon>
        <taxon>Ochrophyta</taxon>
        <taxon>Bacillariophyta</taxon>
        <taxon>Bacillariophyceae</taxon>
        <taxon>Bacillariophycidae</taxon>
        <taxon>Naviculales</taxon>
        <taxon>Naviculaceae</taxon>
        <taxon>Seminavis</taxon>
    </lineage>
</organism>
<keyword evidence="6" id="KW-1185">Reference proteome</keyword>
<evidence type="ECO:0000256" key="2">
    <source>
        <dbReference type="ARBA" id="ARBA00023315"/>
    </source>
</evidence>
<evidence type="ECO:0000313" key="5">
    <source>
        <dbReference type="EMBL" id="CAB9502439.1"/>
    </source>
</evidence>
<dbReference type="InterPro" id="IPR050680">
    <property type="entry name" value="YpeA/RimI_acetyltransf"/>
</dbReference>
<sequence>MDNATANTPTAEPQDASLAMSTVAVGDEETSSLAYHDWRALIPSILSDRGLTCTEQTMESAASLLEQGWLGNFTQASSLLSTQVEASLMESFIEDDYDGALHLTTLDDEQGKPVGFVFWRQVPEDEMKDWIHWENLQKKLRGEQQQQLKQAQPDKEDQEVPVEDGLSSLPNHSKRRRMRQSIQMVRGESIRWLEVASSDAARRNSLLRSSTAPLERLTHSWVKIELLAVHPDHFKRHIGTLLMACAMYRAYQKGDDHMILHVAGGHENVPALRLYEKFGFLPVPQGTVFHKPDKDLFVLGHVGESLQRLCWPALEV</sequence>
<evidence type="ECO:0000256" key="3">
    <source>
        <dbReference type="SAM" id="MobiDB-lite"/>
    </source>
</evidence>
<comment type="caution">
    <text evidence="5">The sequence shown here is derived from an EMBL/GenBank/DDBJ whole genome shotgun (WGS) entry which is preliminary data.</text>
</comment>
<dbReference type="PANTHER" id="PTHR43420">
    <property type="entry name" value="ACETYLTRANSFERASE"/>
    <property type="match status" value="1"/>
</dbReference>
<feature type="region of interest" description="Disordered" evidence="3">
    <location>
        <begin position="144"/>
        <end position="180"/>
    </location>
</feature>
<evidence type="ECO:0000256" key="1">
    <source>
        <dbReference type="ARBA" id="ARBA00022679"/>
    </source>
</evidence>
<dbReference type="EMBL" id="CAICTM010000135">
    <property type="protein sequence ID" value="CAB9502439.1"/>
    <property type="molecule type" value="Genomic_DNA"/>
</dbReference>
<gene>
    <name evidence="5" type="ORF">SEMRO_136_G064180.1</name>
</gene>
<dbReference type="Gene3D" id="3.40.630.30">
    <property type="match status" value="1"/>
</dbReference>
<reference evidence="5" key="1">
    <citation type="submission" date="2020-06" db="EMBL/GenBank/DDBJ databases">
        <authorList>
            <consortium name="Plant Systems Biology data submission"/>
        </authorList>
    </citation>
    <scope>NUCLEOTIDE SEQUENCE</scope>
    <source>
        <strain evidence="5">D6</strain>
    </source>
</reference>